<evidence type="ECO:0000256" key="1">
    <source>
        <dbReference type="SAM" id="Phobius"/>
    </source>
</evidence>
<keyword evidence="1" id="KW-0472">Membrane</keyword>
<protein>
    <submittedName>
        <fullName evidence="2">Uncharacterized protein</fullName>
    </submittedName>
</protein>
<evidence type="ECO:0000313" key="3">
    <source>
        <dbReference type="Proteomes" id="UP000242381"/>
    </source>
</evidence>
<organism evidence="2 3">
    <name type="scientific">Rhizopus microsporus</name>
    <dbReference type="NCBI Taxonomy" id="58291"/>
    <lineage>
        <taxon>Eukaryota</taxon>
        <taxon>Fungi</taxon>
        <taxon>Fungi incertae sedis</taxon>
        <taxon>Mucoromycota</taxon>
        <taxon>Mucoromycotina</taxon>
        <taxon>Mucoromycetes</taxon>
        <taxon>Mucorales</taxon>
        <taxon>Mucorineae</taxon>
        <taxon>Rhizopodaceae</taxon>
        <taxon>Rhizopus</taxon>
    </lineage>
</organism>
<name>A0A1X0S1N2_RHIZD</name>
<feature type="transmembrane region" description="Helical" evidence="1">
    <location>
        <begin position="25"/>
        <end position="47"/>
    </location>
</feature>
<keyword evidence="1" id="KW-1133">Transmembrane helix</keyword>
<keyword evidence="1" id="KW-0812">Transmembrane</keyword>
<reference evidence="2 3" key="1">
    <citation type="journal article" date="2016" name="Proc. Natl. Acad. Sci. U.S.A.">
        <title>Lipid metabolic changes in an early divergent fungus govern the establishment of a mutualistic symbiosis with endobacteria.</title>
        <authorList>
            <person name="Lastovetsky O.A."/>
            <person name="Gaspar M.L."/>
            <person name="Mondo S.J."/>
            <person name="LaButti K.M."/>
            <person name="Sandor L."/>
            <person name="Grigoriev I.V."/>
            <person name="Henry S.A."/>
            <person name="Pawlowska T.E."/>
        </authorList>
    </citation>
    <scope>NUCLEOTIDE SEQUENCE [LARGE SCALE GENOMIC DNA]</scope>
    <source>
        <strain evidence="2 3">ATCC 11559</strain>
    </source>
</reference>
<proteinExistence type="predicted"/>
<evidence type="ECO:0000313" key="2">
    <source>
        <dbReference type="EMBL" id="ORE18176.1"/>
    </source>
</evidence>
<dbReference type="Proteomes" id="UP000242381">
    <property type="component" value="Unassembled WGS sequence"/>
</dbReference>
<gene>
    <name evidence="2" type="ORF">BCV71DRAFT_235145</name>
</gene>
<dbReference type="AlphaFoldDB" id="A0A1X0S1N2"/>
<dbReference type="EMBL" id="KV921336">
    <property type="protein sequence ID" value="ORE18176.1"/>
    <property type="molecule type" value="Genomic_DNA"/>
</dbReference>
<feature type="transmembrane region" description="Helical" evidence="1">
    <location>
        <begin position="67"/>
        <end position="93"/>
    </location>
</feature>
<sequence>MLVFVISTDYVATKSMGVAQSTDKLAFFLIVSVLYVWSKFLSLLNTLDDSIVSALGSMSDNAFLVDAVARVASTVLNSHLLAFAMDISMVLFLRASIIVAKLCFSTAVTVAEDSAPWTLFWTGNGIIGAVEGTAEPSEAGSFVRSTFLAELVELGLESSLPLCVEPEEVDVSYSMGPLVD</sequence>
<accession>A0A1X0S1N2</accession>